<accession>A0A0C9MEE0</accession>
<dbReference type="OrthoDB" id="2447509at2759"/>
<name>A0A0C9MEE0_9FUNG</name>
<proteinExistence type="predicted"/>
<evidence type="ECO:0000313" key="2">
    <source>
        <dbReference type="Proteomes" id="UP000053815"/>
    </source>
</evidence>
<reference evidence="1" key="1">
    <citation type="submission" date="2014-09" db="EMBL/GenBank/DDBJ databases">
        <title>Draft genome sequence of an oleaginous Mucoromycotina fungus Mucor ambiguus NBRC6742.</title>
        <authorList>
            <person name="Takeda I."/>
            <person name="Yamane N."/>
            <person name="Morita T."/>
            <person name="Tamano K."/>
            <person name="Machida M."/>
            <person name="Baker S."/>
            <person name="Koike H."/>
        </authorList>
    </citation>
    <scope>NUCLEOTIDE SEQUENCE</scope>
    <source>
        <strain evidence="1">NBRC 6742</strain>
    </source>
</reference>
<evidence type="ECO:0000313" key="1">
    <source>
        <dbReference type="EMBL" id="GAN09061.1"/>
    </source>
</evidence>
<gene>
    <name evidence="1" type="ORF">MAM1_0241d08583</name>
</gene>
<sequence>MWSIHVDWREDEQLQCFIACFSIFLCRRRSIVSPIKTAPIYYGGSTDKEQRNRQRANEKHGAYAFHIHESAHHLMSPELIPNPNNAIQQPNGIENIQIIFRIESDTDIRRYNAPTADEIGVLIVGGEDESSI</sequence>
<keyword evidence="2" id="KW-1185">Reference proteome</keyword>
<dbReference type="Proteomes" id="UP000053815">
    <property type="component" value="Unassembled WGS sequence"/>
</dbReference>
<dbReference type="AlphaFoldDB" id="A0A0C9MEE0"/>
<organism evidence="1">
    <name type="scientific">Mucor ambiguus</name>
    <dbReference type="NCBI Taxonomy" id="91626"/>
    <lineage>
        <taxon>Eukaryota</taxon>
        <taxon>Fungi</taxon>
        <taxon>Fungi incertae sedis</taxon>
        <taxon>Mucoromycota</taxon>
        <taxon>Mucoromycotina</taxon>
        <taxon>Mucoromycetes</taxon>
        <taxon>Mucorales</taxon>
        <taxon>Mucorineae</taxon>
        <taxon>Mucoraceae</taxon>
        <taxon>Mucor</taxon>
    </lineage>
</organism>
<protein>
    <submittedName>
        <fullName evidence="1">Uncharacterized protein</fullName>
    </submittedName>
</protein>
<dbReference type="EMBL" id="DF836530">
    <property type="protein sequence ID" value="GAN09061.1"/>
    <property type="molecule type" value="Genomic_DNA"/>
</dbReference>